<evidence type="ECO:0000313" key="3">
    <source>
        <dbReference type="Proteomes" id="UP001595704"/>
    </source>
</evidence>
<sequence length="129" mass="13615">MHFSDFQQADDKIANYRTRANAVAIPTSISIPPPFARATTSPSPAAATIYNRHRSHKFLKTFLMGASSVGLAGSTVLFFADAIPMALSVCLASTAGAGSIRLLPKPNAGEIAEKYRQAVVVCPLRSGPP</sequence>
<keyword evidence="1" id="KW-1133">Transmembrane helix</keyword>
<keyword evidence="1" id="KW-0812">Transmembrane</keyword>
<evidence type="ECO:0000313" key="2">
    <source>
        <dbReference type="EMBL" id="MFC3640204.1"/>
    </source>
</evidence>
<gene>
    <name evidence="2" type="ORF">ACFONL_22990</name>
</gene>
<accession>A0ABV7UN79</accession>
<name>A0ABV7UN79_9HYPH</name>
<keyword evidence="1" id="KW-0472">Membrane</keyword>
<reference evidence="3" key="1">
    <citation type="journal article" date="2019" name="Int. J. Syst. Evol. Microbiol.">
        <title>The Global Catalogue of Microorganisms (GCM) 10K type strain sequencing project: providing services to taxonomists for standard genome sequencing and annotation.</title>
        <authorList>
            <consortium name="The Broad Institute Genomics Platform"/>
            <consortium name="The Broad Institute Genome Sequencing Center for Infectious Disease"/>
            <person name="Wu L."/>
            <person name="Ma J."/>
        </authorList>
    </citation>
    <scope>NUCLEOTIDE SEQUENCE [LARGE SCALE GENOMIC DNA]</scope>
    <source>
        <strain evidence="3">KCTC 42282</strain>
    </source>
</reference>
<dbReference type="EMBL" id="JBHRYC010000125">
    <property type="protein sequence ID" value="MFC3640204.1"/>
    <property type="molecule type" value="Genomic_DNA"/>
</dbReference>
<feature type="transmembrane region" description="Helical" evidence="1">
    <location>
        <begin position="62"/>
        <end position="80"/>
    </location>
</feature>
<dbReference type="RefSeq" id="WP_376853193.1">
    <property type="nucleotide sequence ID" value="NZ_JBHRYC010000125.1"/>
</dbReference>
<dbReference type="Proteomes" id="UP001595704">
    <property type="component" value="Unassembled WGS sequence"/>
</dbReference>
<protein>
    <submittedName>
        <fullName evidence="2">Uncharacterized protein</fullName>
    </submittedName>
</protein>
<keyword evidence="3" id="KW-1185">Reference proteome</keyword>
<comment type="caution">
    <text evidence="2">The sequence shown here is derived from an EMBL/GenBank/DDBJ whole genome shotgun (WGS) entry which is preliminary data.</text>
</comment>
<organism evidence="2 3">
    <name type="scientific">Camelimonas fluminis</name>
    <dbReference type="NCBI Taxonomy" id="1576911"/>
    <lineage>
        <taxon>Bacteria</taxon>
        <taxon>Pseudomonadati</taxon>
        <taxon>Pseudomonadota</taxon>
        <taxon>Alphaproteobacteria</taxon>
        <taxon>Hyphomicrobiales</taxon>
        <taxon>Chelatococcaceae</taxon>
        <taxon>Camelimonas</taxon>
    </lineage>
</organism>
<proteinExistence type="predicted"/>
<evidence type="ECO:0000256" key="1">
    <source>
        <dbReference type="SAM" id="Phobius"/>
    </source>
</evidence>